<dbReference type="EMBL" id="BGPR01120660">
    <property type="protein sequence ID" value="GBN19281.1"/>
    <property type="molecule type" value="Genomic_DNA"/>
</dbReference>
<sequence>MSAPQQSLPAKDFLANTPDDYSGPVLDLVPPQTLAISLPILPTSDFSGNVASDFETATQRSNSTDSIFNSSEVQLKEVSVGLVDIAKFSPICSRTRLQMQLKQINSQTETPPLTSQDEAQAPANPMCDDSTDETDNCMTESSQEPSQVRICSPMYGQLHDIPDKQADLEDLRNSLVNEDDTSIHERDNSQQNSFVTMNDIIEALGHNEPNDNPDDKPGSENINIDNAEGSVLELCPTEEETWELENDPIDDLLDSFPDCSGLPPSKAFQNSVPSGRIISDIPDTFFNRIQKHLL</sequence>
<accession>A0A4Y2LWV4</accession>
<comment type="caution">
    <text evidence="2">The sequence shown here is derived from an EMBL/GenBank/DDBJ whole genome shotgun (WGS) entry which is preliminary data.</text>
</comment>
<evidence type="ECO:0000313" key="2">
    <source>
        <dbReference type="EMBL" id="GBN19281.1"/>
    </source>
</evidence>
<organism evidence="2 3">
    <name type="scientific">Araneus ventricosus</name>
    <name type="common">Orbweaver spider</name>
    <name type="synonym">Epeira ventricosa</name>
    <dbReference type="NCBI Taxonomy" id="182803"/>
    <lineage>
        <taxon>Eukaryota</taxon>
        <taxon>Metazoa</taxon>
        <taxon>Ecdysozoa</taxon>
        <taxon>Arthropoda</taxon>
        <taxon>Chelicerata</taxon>
        <taxon>Arachnida</taxon>
        <taxon>Araneae</taxon>
        <taxon>Araneomorphae</taxon>
        <taxon>Entelegynae</taxon>
        <taxon>Araneoidea</taxon>
        <taxon>Araneidae</taxon>
        <taxon>Araneus</taxon>
    </lineage>
</organism>
<keyword evidence="3" id="KW-1185">Reference proteome</keyword>
<reference evidence="2 3" key="1">
    <citation type="journal article" date="2019" name="Sci. Rep.">
        <title>Orb-weaving spider Araneus ventricosus genome elucidates the spidroin gene catalogue.</title>
        <authorList>
            <person name="Kono N."/>
            <person name="Nakamura H."/>
            <person name="Ohtoshi R."/>
            <person name="Moran D.A.P."/>
            <person name="Shinohara A."/>
            <person name="Yoshida Y."/>
            <person name="Fujiwara M."/>
            <person name="Mori M."/>
            <person name="Tomita M."/>
            <person name="Arakawa K."/>
        </authorList>
    </citation>
    <scope>NUCLEOTIDE SEQUENCE [LARGE SCALE GENOMIC DNA]</scope>
</reference>
<dbReference type="AlphaFoldDB" id="A0A4Y2LWV4"/>
<feature type="region of interest" description="Disordered" evidence="1">
    <location>
        <begin position="104"/>
        <end position="146"/>
    </location>
</feature>
<name>A0A4Y2LWV4_ARAVE</name>
<proteinExistence type="predicted"/>
<gene>
    <name evidence="2" type="ORF">AVEN_269397_1</name>
</gene>
<feature type="compositionally biased region" description="Polar residues" evidence="1">
    <location>
        <begin position="136"/>
        <end position="146"/>
    </location>
</feature>
<evidence type="ECO:0000256" key="1">
    <source>
        <dbReference type="SAM" id="MobiDB-lite"/>
    </source>
</evidence>
<feature type="compositionally biased region" description="Polar residues" evidence="1">
    <location>
        <begin position="104"/>
        <end position="118"/>
    </location>
</feature>
<protein>
    <submittedName>
        <fullName evidence="2">Uncharacterized protein</fullName>
    </submittedName>
</protein>
<evidence type="ECO:0000313" key="3">
    <source>
        <dbReference type="Proteomes" id="UP000499080"/>
    </source>
</evidence>
<dbReference type="Proteomes" id="UP000499080">
    <property type="component" value="Unassembled WGS sequence"/>
</dbReference>
<feature type="region of interest" description="Disordered" evidence="1">
    <location>
        <begin position="204"/>
        <end position="223"/>
    </location>
</feature>